<protein>
    <recommendedName>
        <fullName evidence="5">Klotho beta</fullName>
    </recommendedName>
</protein>
<accession>A0A4W5QPA4</accession>
<evidence type="ECO:0000313" key="3">
    <source>
        <dbReference type="Ensembl" id="ENSHHUP00000075588.1"/>
    </source>
</evidence>
<comment type="similarity">
    <text evidence="1">Belongs to the glycosyl hydrolase 1 family.</text>
</comment>
<dbReference type="PANTHER" id="PTHR10353">
    <property type="entry name" value="GLYCOSYL HYDROLASE"/>
    <property type="match status" value="1"/>
</dbReference>
<evidence type="ECO:0008006" key="5">
    <source>
        <dbReference type="Google" id="ProtNLM"/>
    </source>
</evidence>
<reference evidence="3" key="3">
    <citation type="submission" date="2025-09" db="UniProtKB">
        <authorList>
            <consortium name="Ensembl"/>
        </authorList>
    </citation>
    <scope>IDENTIFICATION</scope>
</reference>
<dbReference type="GO" id="GO:0005975">
    <property type="term" value="P:carbohydrate metabolic process"/>
    <property type="evidence" value="ECO:0007669"/>
    <property type="project" value="InterPro"/>
</dbReference>
<dbReference type="STRING" id="62062.ENSHHUP00000075588"/>
<dbReference type="PANTHER" id="PTHR10353:SF68">
    <property type="entry name" value="BETA-KLOTHO"/>
    <property type="match status" value="1"/>
</dbReference>
<keyword evidence="4" id="KW-1185">Reference proteome</keyword>
<sequence>MVTYHLSLLLEAFCSLGEGGRQWQQSSTPEPYNQSQSFLNGTFPPGPVSSLTGLPLVSPIWWLWSTIGDCSTGSERGIEPVVTLFHWDLSQALQEHYWGWRNDTLVGLFDMYAAFCFRTYGGRVRYWITMHNPYLGGCPGLTSISLTHLQAHAKAWHTYNTHFHPTQKGQVSLVLGSLCQQSMEAVLGRFANPIFGDGDCPFTPEDKLRVRGTADFFSLSFGPNNLRLGQSLALYGQMVFPDLRRVLGWVRLEYGDLPVLVAEGGWFSDAAVEREDTVAIYLMTRFINQVLVRVFGYTAWSLVDGFQGNYGCRLGLFYVDFSQANRTRVPKTTTQFYRQVVKDNGFPGDERSKGVSHVTSPGAWPTQPYQGMRRGGQDICLMCTLYSAYSMFNAHANIH</sequence>
<dbReference type="SUPFAM" id="SSF51445">
    <property type="entry name" value="(Trans)glycosidases"/>
    <property type="match status" value="1"/>
</dbReference>
<name>A0A4W5QPA4_9TELE</name>
<organism evidence="3 4">
    <name type="scientific">Hucho hucho</name>
    <name type="common">huchen</name>
    <dbReference type="NCBI Taxonomy" id="62062"/>
    <lineage>
        <taxon>Eukaryota</taxon>
        <taxon>Metazoa</taxon>
        <taxon>Chordata</taxon>
        <taxon>Craniata</taxon>
        <taxon>Vertebrata</taxon>
        <taxon>Euteleostomi</taxon>
        <taxon>Actinopterygii</taxon>
        <taxon>Neopterygii</taxon>
        <taxon>Teleostei</taxon>
        <taxon>Protacanthopterygii</taxon>
        <taxon>Salmoniformes</taxon>
        <taxon>Salmonidae</taxon>
        <taxon>Salmoninae</taxon>
        <taxon>Hucho</taxon>
    </lineage>
</organism>
<feature type="signal peptide" evidence="2">
    <location>
        <begin position="1"/>
        <end position="19"/>
    </location>
</feature>
<dbReference type="Gene3D" id="3.20.20.80">
    <property type="entry name" value="Glycosidases"/>
    <property type="match status" value="1"/>
</dbReference>
<dbReference type="Pfam" id="PF00232">
    <property type="entry name" value="Glyco_hydro_1"/>
    <property type="match status" value="2"/>
</dbReference>
<proteinExistence type="inferred from homology"/>
<dbReference type="Proteomes" id="UP000314982">
    <property type="component" value="Unassembled WGS sequence"/>
</dbReference>
<evidence type="ECO:0000256" key="2">
    <source>
        <dbReference type="SAM" id="SignalP"/>
    </source>
</evidence>
<dbReference type="GO" id="GO:0004553">
    <property type="term" value="F:hydrolase activity, hydrolyzing O-glycosyl compounds"/>
    <property type="evidence" value="ECO:0007669"/>
    <property type="project" value="InterPro"/>
</dbReference>
<evidence type="ECO:0000256" key="1">
    <source>
        <dbReference type="RuleBase" id="RU003690"/>
    </source>
</evidence>
<dbReference type="Ensembl" id="ENSHHUT00000078061.1">
    <property type="protein sequence ID" value="ENSHHUP00000075588.1"/>
    <property type="gene ID" value="ENSHHUG00000044279.1"/>
</dbReference>
<dbReference type="InterPro" id="IPR001360">
    <property type="entry name" value="Glyco_hydro_1"/>
</dbReference>
<dbReference type="InterPro" id="IPR017853">
    <property type="entry name" value="GH"/>
</dbReference>
<reference evidence="3" key="2">
    <citation type="submission" date="2025-08" db="UniProtKB">
        <authorList>
            <consortium name="Ensembl"/>
        </authorList>
    </citation>
    <scope>IDENTIFICATION</scope>
</reference>
<evidence type="ECO:0000313" key="4">
    <source>
        <dbReference type="Proteomes" id="UP000314982"/>
    </source>
</evidence>
<feature type="chain" id="PRO_5021222239" description="Klotho beta" evidence="2">
    <location>
        <begin position="20"/>
        <end position="399"/>
    </location>
</feature>
<reference evidence="4" key="1">
    <citation type="submission" date="2018-06" db="EMBL/GenBank/DDBJ databases">
        <title>Genome assembly of Danube salmon.</title>
        <authorList>
            <person name="Macqueen D.J."/>
            <person name="Gundappa M.K."/>
        </authorList>
    </citation>
    <scope>NUCLEOTIDE SEQUENCE [LARGE SCALE GENOMIC DNA]</scope>
</reference>
<dbReference type="AlphaFoldDB" id="A0A4W5QPA4"/>
<keyword evidence="2" id="KW-0732">Signal</keyword>
<dbReference type="GeneTree" id="ENSGT00940000157489"/>